<keyword evidence="3" id="KW-1185">Reference proteome</keyword>
<proteinExistence type="predicted"/>
<comment type="caution">
    <text evidence="2">The sequence shown here is derived from an EMBL/GenBank/DDBJ whole genome shotgun (WGS) entry which is preliminary data.</text>
</comment>
<dbReference type="Proteomes" id="UP000233551">
    <property type="component" value="Unassembled WGS sequence"/>
</dbReference>
<organism evidence="2 3">
    <name type="scientific">Punica granatum</name>
    <name type="common">Pomegranate</name>
    <dbReference type="NCBI Taxonomy" id="22663"/>
    <lineage>
        <taxon>Eukaryota</taxon>
        <taxon>Viridiplantae</taxon>
        <taxon>Streptophyta</taxon>
        <taxon>Embryophyta</taxon>
        <taxon>Tracheophyta</taxon>
        <taxon>Spermatophyta</taxon>
        <taxon>Magnoliopsida</taxon>
        <taxon>eudicotyledons</taxon>
        <taxon>Gunneridae</taxon>
        <taxon>Pentapetalae</taxon>
        <taxon>rosids</taxon>
        <taxon>malvids</taxon>
        <taxon>Myrtales</taxon>
        <taxon>Lythraceae</taxon>
        <taxon>Punica</taxon>
    </lineage>
</organism>
<dbReference type="EMBL" id="PGOL01000344">
    <property type="protein sequence ID" value="PKI71988.1"/>
    <property type="molecule type" value="Genomic_DNA"/>
</dbReference>
<evidence type="ECO:0000313" key="3">
    <source>
        <dbReference type="Proteomes" id="UP000233551"/>
    </source>
</evidence>
<protein>
    <submittedName>
        <fullName evidence="2">Uncharacterized protein</fullName>
    </submittedName>
</protein>
<sequence length="174" mass="17055">MSAPSSTAIRADSLVLDDDVRAASGGACSKDAPESAGNSPENVSGGKCIDGGPKYAIGTPAGVGGGGGARVMGAAWAELSASGAAVGGAHGVRAARGRETGAGSSTELSDHSTREDQCASQVANEGKSTYPGTSNGHRAVGTLASGPQELSWCELLHKLPPLGNVAPSGSKHME</sequence>
<evidence type="ECO:0000313" key="2">
    <source>
        <dbReference type="EMBL" id="PKI71988.1"/>
    </source>
</evidence>
<gene>
    <name evidence="2" type="ORF">CRG98_007604</name>
</gene>
<reference evidence="2 3" key="1">
    <citation type="submission" date="2017-11" db="EMBL/GenBank/DDBJ databases">
        <title>De-novo sequencing of pomegranate (Punica granatum L.) genome.</title>
        <authorList>
            <person name="Akparov Z."/>
            <person name="Amiraslanov A."/>
            <person name="Hajiyeva S."/>
            <person name="Abbasov M."/>
            <person name="Kaur K."/>
            <person name="Hamwieh A."/>
            <person name="Solovyev V."/>
            <person name="Salamov A."/>
            <person name="Braich B."/>
            <person name="Kosarev P."/>
            <person name="Mahmoud A."/>
            <person name="Hajiyev E."/>
            <person name="Babayeva S."/>
            <person name="Izzatullayeva V."/>
            <person name="Mammadov A."/>
            <person name="Mammadov A."/>
            <person name="Sharifova S."/>
            <person name="Ojaghi J."/>
            <person name="Eynullazada K."/>
            <person name="Bayramov B."/>
            <person name="Abdulazimova A."/>
            <person name="Shahmuradov I."/>
        </authorList>
    </citation>
    <scope>NUCLEOTIDE SEQUENCE [LARGE SCALE GENOMIC DNA]</scope>
    <source>
        <strain evidence="3">cv. AG2017</strain>
        <tissue evidence="2">Leaf</tissue>
    </source>
</reference>
<name>A0A2I0KU33_PUNGR</name>
<evidence type="ECO:0000256" key="1">
    <source>
        <dbReference type="SAM" id="MobiDB-lite"/>
    </source>
</evidence>
<feature type="region of interest" description="Disordered" evidence="1">
    <location>
        <begin position="89"/>
        <end position="116"/>
    </location>
</feature>
<accession>A0A2I0KU33</accession>
<feature type="region of interest" description="Disordered" evidence="1">
    <location>
        <begin position="24"/>
        <end position="51"/>
    </location>
</feature>
<dbReference type="AlphaFoldDB" id="A0A2I0KU33"/>